<protein>
    <submittedName>
        <fullName evidence="2">Putative beta-lactamase superfamily domain</fullName>
    </submittedName>
</protein>
<dbReference type="PANTHER" id="PTHR47619:SF1">
    <property type="entry name" value="EXODEOXYRIBONUCLEASE WALJ"/>
    <property type="match status" value="1"/>
</dbReference>
<sequence>MIEFKSFASSSKGNLYTVDDGETKLLIECGIPWAKIQRALDFKTSEVAGVLLSHADLDHSCGLKEVLRHGLDVWSSEEALNGHESHRSHIVTPLIPFRIGTWEITGLDGAHDDEGCLAWLMENRLGERFLFATDMAYIQYQCPGLQVLAIEANFDEDLLRANVANGTIDQAHKKRVYESHLSLQRVVAFLKANDLSRLREVHLVHLSNLNSDAAKFRRIIQSLVGVPVYIAAA</sequence>
<dbReference type="EMBL" id="MT143552">
    <property type="protein sequence ID" value="QJA98092.1"/>
    <property type="molecule type" value="Genomic_DNA"/>
</dbReference>
<proteinExistence type="predicted"/>
<feature type="domain" description="Metallo-beta-lactamase" evidence="1">
    <location>
        <begin position="12"/>
        <end position="180"/>
    </location>
</feature>
<reference evidence="2" key="1">
    <citation type="submission" date="2020-03" db="EMBL/GenBank/DDBJ databases">
        <title>The deep terrestrial virosphere.</title>
        <authorList>
            <person name="Holmfeldt K."/>
            <person name="Nilsson E."/>
            <person name="Simone D."/>
            <person name="Lopez-Fernandez M."/>
            <person name="Wu X."/>
            <person name="de Brujin I."/>
            <person name="Lundin D."/>
            <person name="Andersson A."/>
            <person name="Bertilsson S."/>
            <person name="Dopson M."/>
        </authorList>
    </citation>
    <scope>NUCLEOTIDE SEQUENCE</scope>
    <source>
        <strain evidence="2">MM415B05679</strain>
    </source>
</reference>
<dbReference type="InterPro" id="IPR036866">
    <property type="entry name" value="RibonucZ/Hydroxyglut_hydro"/>
</dbReference>
<dbReference type="Gene3D" id="3.60.15.10">
    <property type="entry name" value="Ribonuclease Z/Hydroxyacylglutathione hydrolase-like"/>
    <property type="match status" value="1"/>
</dbReference>
<dbReference type="SMART" id="SM00849">
    <property type="entry name" value="Lactamase_B"/>
    <property type="match status" value="1"/>
</dbReference>
<gene>
    <name evidence="2" type="ORF">MM415B05679_0003</name>
</gene>
<evidence type="ECO:0000259" key="1">
    <source>
        <dbReference type="SMART" id="SM00849"/>
    </source>
</evidence>
<accession>A0A6M3LX00</accession>
<name>A0A6M3LX00_9ZZZZ</name>
<dbReference type="InterPro" id="IPR001279">
    <property type="entry name" value="Metallo-B-lactamas"/>
</dbReference>
<dbReference type="Pfam" id="PF12706">
    <property type="entry name" value="Lactamase_B_2"/>
    <property type="match status" value="1"/>
</dbReference>
<organism evidence="2">
    <name type="scientific">viral metagenome</name>
    <dbReference type="NCBI Taxonomy" id="1070528"/>
    <lineage>
        <taxon>unclassified sequences</taxon>
        <taxon>metagenomes</taxon>
        <taxon>organismal metagenomes</taxon>
    </lineage>
</organism>
<dbReference type="PANTHER" id="PTHR47619">
    <property type="entry name" value="METALLO-HYDROLASE YYCJ-RELATED"/>
    <property type="match status" value="1"/>
</dbReference>
<evidence type="ECO:0000313" key="2">
    <source>
        <dbReference type="EMBL" id="QJA98092.1"/>
    </source>
</evidence>
<dbReference type="AlphaFoldDB" id="A0A6M3LX00"/>
<dbReference type="InterPro" id="IPR052533">
    <property type="entry name" value="WalJ/YycJ-like"/>
</dbReference>
<dbReference type="SUPFAM" id="SSF56281">
    <property type="entry name" value="Metallo-hydrolase/oxidoreductase"/>
    <property type="match status" value="1"/>
</dbReference>